<dbReference type="SUPFAM" id="SSF53474">
    <property type="entry name" value="alpha/beta-Hydrolases"/>
    <property type="match status" value="1"/>
</dbReference>
<evidence type="ECO:0000256" key="1">
    <source>
        <dbReference type="SAM" id="SignalP"/>
    </source>
</evidence>
<dbReference type="GO" id="GO:0016298">
    <property type="term" value="F:lipase activity"/>
    <property type="evidence" value="ECO:0007669"/>
    <property type="project" value="TreeGrafter"/>
</dbReference>
<name>A0AAD5MZ24_PARTN</name>
<dbReference type="AlphaFoldDB" id="A0AAD5MZ24"/>
<organism evidence="2 3">
    <name type="scientific">Parelaphostrongylus tenuis</name>
    <name type="common">Meningeal worm</name>
    <dbReference type="NCBI Taxonomy" id="148309"/>
    <lineage>
        <taxon>Eukaryota</taxon>
        <taxon>Metazoa</taxon>
        <taxon>Ecdysozoa</taxon>
        <taxon>Nematoda</taxon>
        <taxon>Chromadorea</taxon>
        <taxon>Rhabditida</taxon>
        <taxon>Rhabditina</taxon>
        <taxon>Rhabditomorpha</taxon>
        <taxon>Strongyloidea</taxon>
        <taxon>Metastrongylidae</taxon>
        <taxon>Parelaphostrongylus</taxon>
    </lineage>
</organism>
<sequence length="284" mass="30747">MLPTLTLFGAILALVDADFSSSFNTFLTNTYGKDFADRMARRDLGPDGSFGGGDHVGGTRTSREPVLLVHGIANTAGVLNEQRQHLLTVGWKDSEVYGTTYGDGGQTSLVFFDMKCDHIKQIRWMIQAVSAYTQNRVDVIGYSLGSPVARKAILGGRCVETGEELGPSLTAYVDTFVSVAGANRGSFLCVLPFPGACNNVNGLACSSRFIQDINSRTRYEGSYIFTIYTLQDERTGLFNACGQLAPTITGANQEFQRPGNHEQVMTDTIQLQANLISLHHAGGQ</sequence>
<dbReference type="Proteomes" id="UP001196413">
    <property type="component" value="Unassembled WGS sequence"/>
</dbReference>
<dbReference type="Pfam" id="PF01674">
    <property type="entry name" value="Lipase_2"/>
    <property type="match status" value="1"/>
</dbReference>
<comment type="caution">
    <text evidence="2">The sequence shown here is derived from an EMBL/GenBank/DDBJ whole genome shotgun (WGS) entry which is preliminary data.</text>
</comment>
<keyword evidence="3" id="KW-1185">Reference proteome</keyword>
<gene>
    <name evidence="2" type="primary">LIPS-17_2</name>
    <name evidence="2" type="ORF">KIN20_025099</name>
</gene>
<dbReference type="Gene3D" id="3.40.50.1820">
    <property type="entry name" value="alpha/beta hydrolase"/>
    <property type="match status" value="1"/>
</dbReference>
<dbReference type="GO" id="GO:0016042">
    <property type="term" value="P:lipid catabolic process"/>
    <property type="evidence" value="ECO:0007669"/>
    <property type="project" value="InterPro"/>
</dbReference>
<dbReference type="EMBL" id="JAHQIW010005101">
    <property type="protein sequence ID" value="KAJ1364908.1"/>
    <property type="molecule type" value="Genomic_DNA"/>
</dbReference>
<dbReference type="FunFam" id="3.40.50.1820:FF:000377">
    <property type="entry name" value="LIPaSe related"/>
    <property type="match status" value="1"/>
</dbReference>
<protein>
    <submittedName>
        <fullName evidence="2">Lipase (Class 2)</fullName>
    </submittedName>
</protein>
<evidence type="ECO:0000313" key="3">
    <source>
        <dbReference type="Proteomes" id="UP001196413"/>
    </source>
</evidence>
<reference evidence="2" key="1">
    <citation type="submission" date="2021-06" db="EMBL/GenBank/DDBJ databases">
        <title>Parelaphostrongylus tenuis whole genome reference sequence.</title>
        <authorList>
            <person name="Garwood T.J."/>
            <person name="Larsen P.A."/>
            <person name="Fountain-Jones N.M."/>
            <person name="Garbe J.R."/>
            <person name="Macchietto M.G."/>
            <person name="Kania S.A."/>
            <person name="Gerhold R.W."/>
            <person name="Richards J.E."/>
            <person name="Wolf T.M."/>
        </authorList>
    </citation>
    <scope>NUCLEOTIDE SEQUENCE</scope>
    <source>
        <strain evidence="2">MNPRO001-30</strain>
        <tissue evidence="2">Meninges</tissue>
    </source>
</reference>
<feature type="signal peptide" evidence="1">
    <location>
        <begin position="1"/>
        <end position="17"/>
    </location>
</feature>
<accession>A0AAD5MZ24</accession>
<dbReference type="PANTHER" id="PTHR32015:SF12">
    <property type="entry name" value="LIPASE RELATED"/>
    <property type="match status" value="1"/>
</dbReference>
<keyword evidence="1" id="KW-0732">Signal</keyword>
<feature type="chain" id="PRO_5041906415" evidence="1">
    <location>
        <begin position="18"/>
        <end position="284"/>
    </location>
</feature>
<dbReference type="InterPro" id="IPR002918">
    <property type="entry name" value="Lipase_EstA/Esterase_EstB"/>
</dbReference>
<dbReference type="PANTHER" id="PTHR32015">
    <property type="entry name" value="FASTING INDUCED LIPASE"/>
    <property type="match status" value="1"/>
</dbReference>
<proteinExistence type="predicted"/>
<evidence type="ECO:0000313" key="2">
    <source>
        <dbReference type="EMBL" id="KAJ1364908.1"/>
    </source>
</evidence>
<dbReference type="InterPro" id="IPR029058">
    <property type="entry name" value="AB_hydrolase_fold"/>
</dbReference>